<dbReference type="PANTHER" id="PTHR47169">
    <property type="entry name" value="OS01G0541250 PROTEIN"/>
    <property type="match status" value="1"/>
</dbReference>
<gene>
    <name evidence="1" type="ORF">H310_14515</name>
</gene>
<sequence>MKQRWILKRTCWTRPALKEHHKQERINHKFFTSDLGNESHNELFNVVHVAENWFYITKIRRPFYMWTDEEKPSRRQLQGVSHITKATPWVGRQGGMLAVLALHGSEEDCVNRPAGTIVYKPVSVTRDVYRSYLVDKVIPALKQKWRPFSYDAPPTTFVQQDNAKSHVAPDDVSVVSSCMSGGWDIRVLNQPAQSPDMNVLDLGFFNSIQALQQRIECSSIEDLVCTVEQSFEDLAPSTLDKTFGTLLRVCSKRA</sequence>
<dbReference type="EMBL" id="KI914024">
    <property type="protein sequence ID" value="ETV90726.1"/>
    <property type="molecule type" value="Genomic_DNA"/>
</dbReference>
<reference evidence="1" key="1">
    <citation type="submission" date="2013-12" db="EMBL/GenBank/DDBJ databases">
        <title>The Genome Sequence of Aphanomyces invadans NJM9701.</title>
        <authorList>
            <consortium name="The Broad Institute Genomics Platform"/>
            <person name="Russ C."/>
            <person name="Tyler B."/>
            <person name="van West P."/>
            <person name="Dieguez-Uribeondo J."/>
            <person name="Young S.K."/>
            <person name="Zeng Q."/>
            <person name="Gargeya S."/>
            <person name="Fitzgerald M."/>
            <person name="Abouelleil A."/>
            <person name="Alvarado L."/>
            <person name="Chapman S.B."/>
            <person name="Gainer-Dewar J."/>
            <person name="Goldberg J."/>
            <person name="Griggs A."/>
            <person name="Gujja S."/>
            <person name="Hansen M."/>
            <person name="Howarth C."/>
            <person name="Imamovic A."/>
            <person name="Ireland A."/>
            <person name="Larimer J."/>
            <person name="McCowan C."/>
            <person name="Murphy C."/>
            <person name="Pearson M."/>
            <person name="Poon T.W."/>
            <person name="Priest M."/>
            <person name="Roberts A."/>
            <person name="Saif S."/>
            <person name="Shea T."/>
            <person name="Sykes S."/>
            <person name="Wortman J."/>
            <person name="Nusbaum C."/>
            <person name="Birren B."/>
        </authorList>
    </citation>
    <scope>NUCLEOTIDE SEQUENCE [LARGE SCALE GENOMIC DNA]</scope>
    <source>
        <strain evidence="1">NJM9701</strain>
    </source>
</reference>
<name>A0A024TAT1_9STRA</name>
<dbReference type="InterPro" id="IPR036397">
    <property type="entry name" value="RNaseH_sf"/>
</dbReference>
<dbReference type="OrthoDB" id="122798at2759"/>
<evidence type="ECO:0008006" key="2">
    <source>
        <dbReference type="Google" id="ProtNLM"/>
    </source>
</evidence>
<accession>A0A024TAT1</accession>
<organism evidence="1">
    <name type="scientific">Aphanomyces invadans</name>
    <dbReference type="NCBI Taxonomy" id="157072"/>
    <lineage>
        <taxon>Eukaryota</taxon>
        <taxon>Sar</taxon>
        <taxon>Stramenopiles</taxon>
        <taxon>Oomycota</taxon>
        <taxon>Saprolegniomycetes</taxon>
        <taxon>Saprolegniales</taxon>
        <taxon>Verrucalvaceae</taxon>
        <taxon>Aphanomyces</taxon>
    </lineage>
</organism>
<dbReference type="Gene3D" id="3.30.420.10">
    <property type="entry name" value="Ribonuclease H-like superfamily/Ribonuclease H"/>
    <property type="match status" value="1"/>
</dbReference>
<dbReference type="VEuPathDB" id="FungiDB:H310_14515"/>
<dbReference type="GO" id="GO:0003676">
    <property type="term" value="F:nucleic acid binding"/>
    <property type="evidence" value="ECO:0007669"/>
    <property type="project" value="InterPro"/>
</dbReference>
<dbReference type="RefSeq" id="XP_008880616.1">
    <property type="nucleotide sequence ID" value="XM_008882394.1"/>
</dbReference>
<evidence type="ECO:0000313" key="1">
    <source>
        <dbReference type="EMBL" id="ETV90726.1"/>
    </source>
</evidence>
<dbReference type="GeneID" id="20091565"/>
<protein>
    <recommendedName>
        <fullName evidence="2">Tc1-like transposase DDE domain-containing protein</fullName>
    </recommendedName>
</protein>
<proteinExistence type="predicted"/>
<dbReference type="AlphaFoldDB" id="A0A024TAT1"/>